<dbReference type="EMBL" id="GBRH01193689">
    <property type="protein sequence ID" value="JAE04207.1"/>
    <property type="molecule type" value="Transcribed_RNA"/>
</dbReference>
<name>A0A0A9EVU3_ARUDO</name>
<reference evidence="2" key="1">
    <citation type="submission" date="2014-09" db="EMBL/GenBank/DDBJ databases">
        <authorList>
            <person name="Magalhaes I.L.F."/>
            <person name="Oliveira U."/>
            <person name="Santos F.R."/>
            <person name="Vidigal T.H.D.A."/>
            <person name="Brescovit A.D."/>
            <person name="Santos A.J."/>
        </authorList>
    </citation>
    <scope>NUCLEOTIDE SEQUENCE</scope>
    <source>
        <tissue evidence="2">Shoot tissue taken approximately 20 cm above the soil surface</tissue>
    </source>
</reference>
<evidence type="ECO:0000256" key="1">
    <source>
        <dbReference type="SAM" id="MobiDB-lite"/>
    </source>
</evidence>
<reference evidence="2" key="2">
    <citation type="journal article" date="2015" name="Data Brief">
        <title>Shoot transcriptome of the giant reed, Arundo donax.</title>
        <authorList>
            <person name="Barrero R.A."/>
            <person name="Guerrero F.D."/>
            <person name="Moolhuijzen P."/>
            <person name="Goolsby J.A."/>
            <person name="Tidwell J."/>
            <person name="Bellgard S.E."/>
            <person name="Bellgard M.I."/>
        </authorList>
    </citation>
    <scope>NUCLEOTIDE SEQUENCE</scope>
    <source>
        <tissue evidence="2">Shoot tissue taken approximately 20 cm above the soil surface</tissue>
    </source>
</reference>
<feature type="region of interest" description="Disordered" evidence="1">
    <location>
        <begin position="1"/>
        <end position="20"/>
    </location>
</feature>
<organism evidence="2">
    <name type="scientific">Arundo donax</name>
    <name type="common">Giant reed</name>
    <name type="synonym">Donax arundinaceus</name>
    <dbReference type="NCBI Taxonomy" id="35708"/>
    <lineage>
        <taxon>Eukaryota</taxon>
        <taxon>Viridiplantae</taxon>
        <taxon>Streptophyta</taxon>
        <taxon>Embryophyta</taxon>
        <taxon>Tracheophyta</taxon>
        <taxon>Spermatophyta</taxon>
        <taxon>Magnoliopsida</taxon>
        <taxon>Liliopsida</taxon>
        <taxon>Poales</taxon>
        <taxon>Poaceae</taxon>
        <taxon>PACMAD clade</taxon>
        <taxon>Arundinoideae</taxon>
        <taxon>Arundineae</taxon>
        <taxon>Arundo</taxon>
    </lineage>
</organism>
<evidence type="ECO:0000313" key="2">
    <source>
        <dbReference type="EMBL" id="JAE04207.1"/>
    </source>
</evidence>
<dbReference type="AlphaFoldDB" id="A0A0A9EVU3"/>
<accession>A0A0A9EVU3</accession>
<proteinExistence type="predicted"/>
<protein>
    <submittedName>
        <fullName evidence="2">Uncharacterized protein</fullName>
    </submittedName>
</protein>
<sequence>MYMGSTLLQSAKPSDSSRNSRALPLSHLMVGRTSNTILPCVSRSFGYSLITPFTVSASSTHLFSSTHLKWTETQNLLFSTFAPGMHCVSSTKRSCTCSIMGRNSLAGWKRTPLALAFACREETLAGPLMSMPWLPA</sequence>